<feature type="region of interest" description="Disordered" evidence="1">
    <location>
        <begin position="798"/>
        <end position="836"/>
    </location>
</feature>
<evidence type="ECO:0000313" key="3">
    <source>
        <dbReference type="Proteomes" id="UP000775547"/>
    </source>
</evidence>
<sequence>MKVTGTGTRHSPIAIDDSEDEVVQELVPDTSLDSHAFQHSLADQRENLSRKRTVSSEMHEGNLQNADSDGKRPQKRKRPTNDNVQDGPVAGPSQQRVPLPNDPAVLSKKAKKRRRKLEREQQFMEAAASPNHQAWVESNRYMAHNLAPSMLPPWPPMGGGFPRLYPFPGVPGPFPSYEYPEPQFAAANSSTSSSSWVASMAMAAEDLDTDGHGAWKWTDRLERVPPRPDPNTHALLAPPHPLHNPSEPAVLPPRIPLSIPAHTSTSSHAPVSNATVAGSIGMKPEQDASSKHGLFKILPTTSSTGGGAAYIPNPARTLVMEQLPKSYRNTDWVNAWSKSACGAYPVRSSIDPSAAKALVEFATAELARKAWGSPRLGASLVGLKTHQLKGRPREDLIKAWWYRVDGVGANAGVGEIEEGEIEGDAGEKEVEVLAKKETKKERKARLAKERQEKQAALQASKPAAPPVVVQALASPISSHGISGMQSAPAATPVALSSTFHPHIPPHAGHSYSSAISPTSNPVPPPIVPLQQPPQRTLLQPQSPLDTQWRPKHELPKKPIGIPDTPTARLDTHRHIGIAPSIDSPIPPSPLQGLSPRFVGPPSTLATKVTLPHHEDMDVDDDMELESPQTGKRAHFELPAPIVESTMSTESTPAVIFAPTPTVQPTISTTSSKIAGNGSTFEHDSLASPTAIDSQFAVDSPASIDSPVLSDTPPPLEPRAMKNAPKGPSFAKRSLMARHKELEDRIARSKLELGIVGPPADSPVSTSAPSTLMAAPPVSATGGSDKQAMEDHLRSLVLRSQRNRGRTPASAPPSAISTNAIPMSSESTLPTPSSSTAVLPDDLPSAVSTFSLDDLAVSFITETIETIKATPAPPPPVPTPSVVSVPSRTNSVPAMTSVNTKLALAEKQKRLEAQIAESKFLMEKLARAKTKQERESLLAVMRERSRCVSAFLPPPPSFRVVWTLRRGGGTSSSSVTTQQLSTGFLVGLCRFCQQDDRARQC</sequence>
<dbReference type="EMBL" id="JABCKV010000192">
    <property type="protein sequence ID" value="KAG5642366.1"/>
    <property type="molecule type" value="Genomic_DNA"/>
</dbReference>
<evidence type="ECO:0000256" key="1">
    <source>
        <dbReference type="SAM" id="MobiDB-lite"/>
    </source>
</evidence>
<feature type="region of interest" description="Disordered" evidence="1">
    <location>
        <begin position="700"/>
        <end position="728"/>
    </location>
</feature>
<comment type="caution">
    <text evidence="2">The sequence shown here is derived from an EMBL/GenBank/DDBJ whole genome shotgun (WGS) entry which is preliminary data.</text>
</comment>
<reference evidence="2" key="1">
    <citation type="submission" date="2020-07" db="EMBL/GenBank/DDBJ databases">
        <authorList>
            <person name="Nieuwenhuis M."/>
            <person name="Van De Peppel L.J.J."/>
        </authorList>
    </citation>
    <scope>NUCLEOTIDE SEQUENCE</scope>
    <source>
        <strain evidence="2">AP01</strain>
        <tissue evidence="2">Mycelium</tissue>
    </source>
</reference>
<dbReference type="OrthoDB" id="2804702at2759"/>
<feature type="compositionally biased region" description="Low complexity" evidence="1">
    <location>
        <begin position="821"/>
        <end position="835"/>
    </location>
</feature>
<keyword evidence="3" id="KW-1185">Reference proteome</keyword>
<protein>
    <submittedName>
        <fullName evidence="2">Uncharacterized protein</fullName>
    </submittedName>
</protein>
<proteinExistence type="predicted"/>
<dbReference type="AlphaFoldDB" id="A0A9P7G3H5"/>
<gene>
    <name evidence="2" type="ORF">DXG03_002963</name>
</gene>
<reference evidence="2" key="2">
    <citation type="submission" date="2021-10" db="EMBL/GenBank/DDBJ databases">
        <title>Phylogenomics reveals ancestral predisposition of the termite-cultivated fungus Termitomyces towards a domesticated lifestyle.</title>
        <authorList>
            <person name="Auxier B."/>
            <person name="Grum-Grzhimaylo A."/>
            <person name="Cardenas M.E."/>
            <person name="Lodge J.D."/>
            <person name="Laessoe T."/>
            <person name="Pedersen O."/>
            <person name="Smith M.E."/>
            <person name="Kuyper T.W."/>
            <person name="Franco-Molano E.A."/>
            <person name="Baroni T.J."/>
            <person name="Aanen D.K."/>
        </authorList>
    </citation>
    <scope>NUCLEOTIDE SEQUENCE</scope>
    <source>
        <strain evidence="2">AP01</strain>
        <tissue evidence="2">Mycelium</tissue>
    </source>
</reference>
<organism evidence="2 3">
    <name type="scientific">Asterophora parasitica</name>
    <dbReference type="NCBI Taxonomy" id="117018"/>
    <lineage>
        <taxon>Eukaryota</taxon>
        <taxon>Fungi</taxon>
        <taxon>Dikarya</taxon>
        <taxon>Basidiomycota</taxon>
        <taxon>Agaricomycotina</taxon>
        <taxon>Agaricomycetes</taxon>
        <taxon>Agaricomycetidae</taxon>
        <taxon>Agaricales</taxon>
        <taxon>Tricholomatineae</taxon>
        <taxon>Lyophyllaceae</taxon>
        <taxon>Asterophora</taxon>
    </lineage>
</organism>
<dbReference type="Proteomes" id="UP000775547">
    <property type="component" value="Unassembled WGS sequence"/>
</dbReference>
<name>A0A9P7G3H5_9AGAR</name>
<feature type="compositionally biased region" description="Basic and acidic residues" evidence="1">
    <location>
        <begin position="438"/>
        <end position="453"/>
    </location>
</feature>
<feature type="region of interest" description="Disordered" evidence="1">
    <location>
        <begin position="438"/>
        <end position="463"/>
    </location>
</feature>
<feature type="region of interest" description="Disordered" evidence="1">
    <location>
        <begin position="1"/>
        <end position="20"/>
    </location>
</feature>
<feature type="region of interest" description="Disordered" evidence="1">
    <location>
        <begin position="28"/>
        <end position="116"/>
    </location>
</feature>
<accession>A0A9P7G3H5</accession>
<evidence type="ECO:0000313" key="2">
    <source>
        <dbReference type="EMBL" id="KAG5642366.1"/>
    </source>
</evidence>